<protein>
    <recommendedName>
        <fullName evidence="3">Reverse transcriptase domain-containing protein</fullName>
    </recommendedName>
</protein>
<dbReference type="HOGENOM" id="CLU_1965297_0_0_1"/>
<sequence length="128" mass="14788">MEIPQDDQKSLKGNRKVLEKTQAVHPIARRRSERLAKEITICTKEKTKMMAKKRNLEDNEQLCKPFSEAEIRIESLADKLIHQAQSAFMKGRNIMAGVLTLHEILHETKRKGECGVILKLDFEKAYDK</sequence>
<feature type="compositionally biased region" description="Basic and acidic residues" evidence="1">
    <location>
        <begin position="1"/>
        <end position="10"/>
    </location>
</feature>
<evidence type="ECO:0000256" key="1">
    <source>
        <dbReference type="SAM" id="MobiDB-lite"/>
    </source>
</evidence>
<feature type="region of interest" description="Disordered" evidence="1">
    <location>
        <begin position="1"/>
        <end position="20"/>
    </location>
</feature>
<proteinExistence type="predicted"/>
<name>C6JRU9_SORBI</name>
<evidence type="ECO:0008006" key="3">
    <source>
        <dbReference type="Google" id="ProtNLM"/>
    </source>
</evidence>
<dbReference type="EMBL" id="GL002606">
    <property type="protein sequence ID" value="EES20206.1"/>
    <property type="molecule type" value="Genomic_DNA"/>
</dbReference>
<evidence type="ECO:0000313" key="2">
    <source>
        <dbReference type="EMBL" id="EES20206.1"/>
    </source>
</evidence>
<dbReference type="AlphaFoldDB" id="C6JRU9"/>
<gene>
    <name evidence="2" type="primary">Sb0012s002310</name>
    <name evidence="2" type="ORF">SORBIDRAFT_0012s002310</name>
</gene>
<organism evidence="2">
    <name type="scientific">Sorghum bicolor</name>
    <name type="common">Sorghum</name>
    <name type="synonym">Sorghum vulgare</name>
    <dbReference type="NCBI Taxonomy" id="4558"/>
    <lineage>
        <taxon>Eukaryota</taxon>
        <taxon>Viridiplantae</taxon>
        <taxon>Streptophyta</taxon>
        <taxon>Embryophyta</taxon>
        <taxon>Tracheophyta</taxon>
        <taxon>Spermatophyta</taxon>
        <taxon>Magnoliopsida</taxon>
        <taxon>Liliopsida</taxon>
        <taxon>Poales</taxon>
        <taxon>Poaceae</taxon>
        <taxon>PACMAD clade</taxon>
        <taxon>Panicoideae</taxon>
        <taxon>Andropogonodae</taxon>
        <taxon>Andropogoneae</taxon>
        <taxon>Sorghinae</taxon>
        <taxon>Sorghum</taxon>
    </lineage>
</organism>
<feature type="non-terminal residue" evidence="2">
    <location>
        <position position="128"/>
    </location>
</feature>
<accession>C6JRU9</accession>
<reference evidence="2" key="1">
    <citation type="journal article" date="2009" name="Nature">
        <title>The Sorghum bicolor genome and the diversification of grasses.</title>
        <authorList>
            <person name="Paterson A.H."/>
            <person name="Bowers J.E."/>
            <person name="Bruggmann R."/>
            <person name="Dubchak I."/>
            <person name="Grimwood J."/>
            <person name="Gundlach H."/>
            <person name="Haberer G."/>
            <person name="Hellsten U."/>
            <person name="Mitros T."/>
            <person name="Poliakov A."/>
            <person name="Schmutz J."/>
            <person name="Spannagl M."/>
            <person name="Tang H."/>
            <person name="Wang X."/>
            <person name="Wicker T."/>
            <person name="Bharti A.K."/>
            <person name="Chapman J."/>
            <person name="Feltus F.A."/>
            <person name="Gowik U."/>
            <person name="Grigoriev I.V."/>
            <person name="Lyons E."/>
            <person name="Maher C.A."/>
            <person name="Martis M."/>
            <person name="Narechania A."/>
            <person name="Otillar R.P."/>
            <person name="Penning B.W."/>
            <person name="Salamov A.A."/>
            <person name="Wang Y."/>
            <person name="Zhang L."/>
            <person name="Carpita N.C."/>
            <person name="Freeling M."/>
            <person name="Gingle A.R."/>
            <person name="Hash C.T."/>
            <person name="Keller B."/>
            <person name="Klein P."/>
            <person name="Kresovich S."/>
            <person name="McCann M.C."/>
            <person name="Ming R."/>
            <person name="Peterson D.G."/>
            <person name="Mehboob-ur-Rahman"/>
            <person name="Ware D."/>
            <person name="Westhoff P."/>
            <person name="Mayer K.F."/>
            <person name="Messing J."/>
            <person name="Rokhsar D.S."/>
        </authorList>
    </citation>
    <scope>NUCLEOTIDE SEQUENCE [LARGE SCALE GENOMIC DNA]</scope>
</reference>